<accession>A0ABY4JL83</accession>
<dbReference type="Proteomes" id="UP000830639">
    <property type="component" value="Chromosome"/>
</dbReference>
<gene>
    <name evidence="1" type="ORF">MY490_18025</name>
</gene>
<protein>
    <recommendedName>
        <fullName evidence="3">Transposase</fullName>
    </recommendedName>
</protein>
<evidence type="ECO:0008006" key="3">
    <source>
        <dbReference type="Google" id="ProtNLM"/>
    </source>
</evidence>
<dbReference type="RefSeq" id="WP_248266905.1">
    <property type="nucleotide sequence ID" value="NZ_CP096034.1"/>
</dbReference>
<keyword evidence="2" id="KW-1185">Reference proteome</keyword>
<dbReference type="EMBL" id="CP096034">
    <property type="protein sequence ID" value="UPM53658.1"/>
    <property type="molecule type" value="Genomic_DNA"/>
</dbReference>
<evidence type="ECO:0000313" key="2">
    <source>
        <dbReference type="Proteomes" id="UP000830639"/>
    </source>
</evidence>
<organism evidence="1 2">
    <name type="scientific">Gottfriedia acidiceleris</name>
    <dbReference type="NCBI Taxonomy" id="371036"/>
    <lineage>
        <taxon>Bacteria</taxon>
        <taxon>Bacillati</taxon>
        <taxon>Bacillota</taxon>
        <taxon>Bacilli</taxon>
        <taxon>Bacillales</taxon>
        <taxon>Bacillaceae</taxon>
        <taxon>Gottfriedia</taxon>
    </lineage>
</organism>
<proteinExistence type="predicted"/>
<sequence length="64" mass="7704">MMGRKEESINKLEFIDLNDFVPSNHILRQIKEKIDFTFIYEHLAKIDVEDSKIVQCFKKFLMIL</sequence>
<name>A0ABY4JL83_9BACI</name>
<reference evidence="1 2" key="1">
    <citation type="submission" date="2022-04" db="EMBL/GenBank/DDBJ databases">
        <title>Mechanism of arsenic methylation and mitigation arsenic toxicity by Bacillus sp. LH14 from an Arsenic-Contaminated Paddy Soil.</title>
        <authorList>
            <person name="Wang D."/>
        </authorList>
    </citation>
    <scope>NUCLEOTIDE SEQUENCE [LARGE SCALE GENOMIC DNA]</scope>
    <source>
        <strain evidence="1 2">LH14</strain>
    </source>
</reference>
<evidence type="ECO:0000313" key="1">
    <source>
        <dbReference type="EMBL" id="UPM53658.1"/>
    </source>
</evidence>